<sequence>MIRRRQVTVENKTMNFYILGAGPALVMFHPSPHSAELLLPLAKELALDYTVICVDTPGYGKSDALPNTPNNLSDYTKVLHDFFKKMGIELPILYGSATGAQLAIRYALDFPNEVSHIFLDNAAHFNEVLRKRILKHYFPDLTPEINGSHIRKIWEITNKMFQFFPWCFNEEEYALHRPQVPKEVLHTIALDFFKAGENYFLAYKTAFMHEKAEYVQQLKVPTTIFRWKGSIIKKYIDDLLAFEFPSCVETVSIPEGHAERNIEMIKQLRSKVNGLPNYNLPDAFNIEPNEKEKSIGLIPRKDIPNILENGSHFMEAWILLKKYNPELNAVELQNLMIDWFTKSKN</sequence>
<dbReference type="Proteomes" id="UP000269412">
    <property type="component" value="Unassembled WGS sequence"/>
</dbReference>
<evidence type="ECO:0000313" key="2">
    <source>
        <dbReference type="EMBL" id="RKR15194.1"/>
    </source>
</evidence>
<keyword evidence="3" id="KW-1185">Reference proteome</keyword>
<dbReference type="InterPro" id="IPR029058">
    <property type="entry name" value="AB_hydrolase_fold"/>
</dbReference>
<dbReference type="Gene3D" id="3.40.50.1820">
    <property type="entry name" value="alpha/beta hydrolase"/>
    <property type="match status" value="1"/>
</dbReference>
<dbReference type="GO" id="GO:0016020">
    <property type="term" value="C:membrane"/>
    <property type="evidence" value="ECO:0007669"/>
    <property type="project" value="TreeGrafter"/>
</dbReference>
<proteinExistence type="predicted"/>
<dbReference type="Pfam" id="PF00561">
    <property type="entry name" value="Abhydrolase_1"/>
    <property type="match status" value="1"/>
</dbReference>
<protein>
    <submittedName>
        <fullName evidence="2">Pimeloyl-ACP methyl ester carboxylesterase</fullName>
    </submittedName>
</protein>
<gene>
    <name evidence="2" type="ORF">CLV91_1276</name>
</gene>
<evidence type="ECO:0000313" key="3">
    <source>
        <dbReference type="Proteomes" id="UP000269412"/>
    </source>
</evidence>
<dbReference type="InterPro" id="IPR000073">
    <property type="entry name" value="AB_hydrolase_1"/>
</dbReference>
<organism evidence="2 3">
    <name type="scientific">Maribacter vaceletii</name>
    <dbReference type="NCBI Taxonomy" id="1206816"/>
    <lineage>
        <taxon>Bacteria</taxon>
        <taxon>Pseudomonadati</taxon>
        <taxon>Bacteroidota</taxon>
        <taxon>Flavobacteriia</taxon>
        <taxon>Flavobacteriales</taxon>
        <taxon>Flavobacteriaceae</taxon>
        <taxon>Maribacter</taxon>
    </lineage>
</organism>
<dbReference type="PANTHER" id="PTHR43798:SF33">
    <property type="entry name" value="HYDROLASE, PUTATIVE (AFU_ORTHOLOGUE AFUA_2G14860)-RELATED"/>
    <property type="match status" value="1"/>
</dbReference>
<dbReference type="EMBL" id="RBIQ01000007">
    <property type="protein sequence ID" value="RKR15194.1"/>
    <property type="molecule type" value="Genomic_DNA"/>
</dbReference>
<reference evidence="2 3" key="1">
    <citation type="submission" date="2018-10" db="EMBL/GenBank/DDBJ databases">
        <title>Genomic Encyclopedia of Archaeal and Bacterial Type Strains, Phase II (KMG-II): from individual species to whole genera.</title>
        <authorList>
            <person name="Goeker M."/>
        </authorList>
    </citation>
    <scope>NUCLEOTIDE SEQUENCE [LARGE SCALE GENOMIC DNA]</scope>
    <source>
        <strain evidence="2 3">DSM 25230</strain>
    </source>
</reference>
<feature type="domain" description="AB hydrolase-1" evidence="1">
    <location>
        <begin position="23"/>
        <end position="132"/>
    </location>
</feature>
<comment type="caution">
    <text evidence="2">The sequence shown here is derived from an EMBL/GenBank/DDBJ whole genome shotgun (WGS) entry which is preliminary data.</text>
</comment>
<dbReference type="PRINTS" id="PR00111">
    <property type="entry name" value="ABHYDROLASE"/>
</dbReference>
<accession>A0A495EE74</accession>
<name>A0A495EE74_9FLAO</name>
<dbReference type="AlphaFoldDB" id="A0A495EE74"/>
<dbReference type="PANTHER" id="PTHR43798">
    <property type="entry name" value="MONOACYLGLYCEROL LIPASE"/>
    <property type="match status" value="1"/>
</dbReference>
<dbReference type="OrthoDB" id="9780932at2"/>
<dbReference type="SUPFAM" id="SSF53474">
    <property type="entry name" value="alpha/beta-Hydrolases"/>
    <property type="match status" value="1"/>
</dbReference>
<evidence type="ECO:0000259" key="1">
    <source>
        <dbReference type="Pfam" id="PF00561"/>
    </source>
</evidence>
<dbReference type="InterPro" id="IPR050266">
    <property type="entry name" value="AB_hydrolase_sf"/>
</dbReference>